<evidence type="ECO:0000313" key="2">
    <source>
        <dbReference type="Proteomes" id="UP000054928"/>
    </source>
</evidence>
<accession>A0A0P1AIF6</accession>
<dbReference type="GeneID" id="36405782"/>
<dbReference type="AlphaFoldDB" id="A0A0P1AIF6"/>
<evidence type="ECO:0000313" key="1">
    <source>
        <dbReference type="EMBL" id="CEG40533.1"/>
    </source>
</evidence>
<dbReference type="EMBL" id="CCYD01000523">
    <property type="protein sequence ID" value="CEG40533.1"/>
    <property type="molecule type" value="Genomic_DNA"/>
</dbReference>
<protein>
    <submittedName>
        <fullName evidence="1">Uncharacterized protein</fullName>
    </submittedName>
</protein>
<keyword evidence="2" id="KW-1185">Reference proteome</keyword>
<sequence>MARGKPGEKVGIPTTYSLHMFDLSRMPFILMYYTEELFFFPVPLAWRDRKRGTDELISLPVHFTS</sequence>
<organism evidence="1 2">
    <name type="scientific">Plasmopara halstedii</name>
    <name type="common">Downy mildew of sunflower</name>
    <dbReference type="NCBI Taxonomy" id="4781"/>
    <lineage>
        <taxon>Eukaryota</taxon>
        <taxon>Sar</taxon>
        <taxon>Stramenopiles</taxon>
        <taxon>Oomycota</taxon>
        <taxon>Peronosporomycetes</taxon>
        <taxon>Peronosporales</taxon>
        <taxon>Peronosporaceae</taxon>
        <taxon>Plasmopara</taxon>
    </lineage>
</organism>
<proteinExistence type="predicted"/>
<dbReference type="RefSeq" id="XP_024576902.1">
    <property type="nucleotide sequence ID" value="XM_024726201.1"/>
</dbReference>
<name>A0A0P1AIF6_PLAHL</name>
<reference evidence="2" key="1">
    <citation type="submission" date="2014-09" db="EMBL/GenBank/DDBJ databases">
        <authorList>
            <person name="Sharma Rahul"/>
            <person name="Thines Marco"/>
        </authorList>
    </citation>
    <scope>NUCLEOTIDE SEQUENCE [LARGE SCALE GENOMIC DNA]</scope>
</reference>
<dbReference type="Proteomes" id="UP000054928">
    <property type="component" value="Unassembled WGS sequence"/>
</dbReference>